<accession>A0ABV0MEF4</accession>
<dbReference type="InterPro" id="IPR039536">
    <property type="entry name" value="TetR_C_Proteobacteria"/>
</dbReference>
<dbReference type="Proteomes" id="UP001496627">
    <property type="component" value="Unassembled WGS sequence"/>
</dbReference>
<dbReference type="PROSITE" id="PS01081">
    <property type="entry name" value="HTH_TETR_1"/>
    <property type="match status" value="1"/>
</dbReference>
<dbReference type="Gene3D" id="1.10.357.10">
    <property type="entry name" value="Tetracycline Repressor, domain 2"/>
    <property type="match status" value="1"/>
</dbReference>
<dbReference type="PROSITE" id="PS50977">
    <property type="entry name" value="HTH_TETR_2"/>
    <property type="match status" value="1"/>
</dbReference>
<evidence type="ECO:0000256" key="2">
    <source>
        <dbReference type="PROSITE-ProRule" id="PRU00335"/>
    </source>
</evidence>
<dbReference type="PRINTS" id="PR00455">
    <property type="entry name" value="HTHTETR"/>
</dbReference>
<gene>
    <name evidence="4" type="ORF">ABK249_33740</name>
</gene>
<dbReference type="Pfam" id="PF00440">
    <property type="entry name" value="TetR_N"/>
    <property type="match status" value="1"/>
</dbReference>
<dbReference type="Pfam" id="PF14246">
    <property type="entry name" value="TetR_C_7"/>
    <property type="match status" value="1"/>
</dbReference>
<keyword evidence="5" id="KW-1185">Reference proteome</keyword>
<evidence type="ECO:0000256" key="1">
    <source>
        <dbReference type="ARBA" id="ARBA00023125"/>
    </source>
</evidence>
<feature type="domain" description="HTH tetR-type" evidence="3">
    <location>
        <begin position="25"/>
        <end position="85"/>
    </location>
</feature>
<sequence length="230" mass="25675">MTEEKTEDRCLLTQKQGRLAAGADPVKRVQIIEGAKRVFMRLGFDAASVNEVCREAGVSKATIYVYFENKEDLFSAIVEDERQRFMLILNSVLTDSVEVEAGLYRFGVDLTSHVTSSHSLGAIRMLIGVATRMPHLCSQFFHSRGRARAMLEDFVKRHIERGNLIAEDPALAANQFIELASGSLFNFRLFGNLEDEPPWEEVDFAVKSAIRIFMAAYANSDTSRSAVSTA</sequence>
<dbReference type="PANTHER" id="PTHR30055">
    <property type="entry name" value="HTH-TYPE TRANSCRIPTIONAL REGULATOR RUTR"/>
    <property type="match status" value="1"/>
</dbReference>
<evidence type="ECO:0000313" key="5">
    <source>
        <dbReference type="Proteomes" id="UP001496627"/>
    </source>
</evidence>
<dbReference type="SUPFAM" id="SSF46689">
    <property type="entry name" value="Homeodomain-like"/>
    <property type="match status" value="1"/>
</dbReference>
<evidence type="ECO:0000313" key="4">
    <source>
        <dbReference type="EMBL" id="MEQ1409851.1"/>
    </source>
</evidence>
<dbReference type="PANTHER" id="PTHR30055:SF146">
    <property type="entry name" value="HTH-TYPE TRANSCRIPTIONAL DUAL REGULATOR CECR"/>
    <property type="match status" value="1"/>
</dbReference>
<evidence type="ECO:0000259" key="3">
    <source>
        <dbReference type="PROSITE" id="PS50977"/>
    </source>
</evidence>
<feature type="DNA-binding region" description="H-T-H motif" evidence="2">
    <location>
        <begin position="48"/>
        <end position="67"/>
    </location>
</feature>
<dbReference type="Gene3D" id="1.10.10.60">
    <property type="entry name" value="Homeodomain-like"/>
    <property type="match status" value="1"/>
</dbReference>
<proteinExistence type="predicted"/>
<comment type="caution">
    <text evidence="4">The sequence shown here is derived from an EMBL/GenBank/DDBJ whole genome shotgun (WGS) entry which is preliminary data.</text>
</comment>
<organism evidence="4 5">
    <name type="scientific">Neorhizobium phenanthreniclasticum</name>
    <dbReference type="NCBI Taxonomy" id="3157917"/>
    <lineage>
        <taxon>Bacteria</taxon>
        <taxon>Pseudomonadati</taxon>
        <taxon>Pseudomonadota</taxon>
        <taxon>Alphaproteobacteria</taxon>
        <taxon>Hyphomicrobiales</taxon>
        <taxon>Rhizobiaceae</taxon>
        <taxon>Rhizobium/Agrobacterium group</taxon>
        <taxon>Neorhizobium</taxon>
    </lineage>
</organism>
<dbReference type="InterPro" id="IPR001647">
    <property type="entry name" value="HTH_TetR"/>
</dbReference>
<dbReference type="InterPro" id="IPR023772">
    <property type="entry name" value="DNA-bd_HTH_TetR-type_CS"/>
</dbReference>
<protein>
    <submittedName>
        <fullName evidence="4">TetR/AcrR family transcriptional regulator</fullName>
    </submittedName>
</protein>
<dbReference type="InterPro" id="IPR009057">
    <property type="entry name" value="Homeodomain-like_sf"/>
</dbReference>
<keyword evidence="1 2" id="KW-0238">DNA-binding</keyword>
<reference evidence="4 5" key="1">
    <citation type="submission" date="2024-05" db="EMBL/GenBank/DDBJ databases">
        <title>Neorhizobium sp. Rsf11, a plant growth promoting and heavy metal resistant PAH-degrader.</title>
        <authorList>
            <person name="Golubev S.N."/>
            <person name="Muratova A.Y."/>
            <person name="Markelova M.I."/>
        </authorList>
    </citation>
    <scope>NUCLEOTIDE SEQUENCE [LARGE SCALE GENOMIC DNA]</scope>
    <source>
        <strain evidence="4 5">Rsf11</strain>
    </source>
</reference>
<dbReference type="EMBL" id="JBEAAL010000075">
    <property type="protein sequence ID" value="MEQ1409851.1"/>
    <property type="molecule type" value="Genomic_DNA"/>
</dbReference>
<name>A0ABV0MEF4_9HYPH</name>
<dbReference type="RefSeq" id="WP_210059130.1">
    <property type="nucleotide sequence ID" value="NZ_JBEAAL010000075.1"/>
</dbReference>
<dbReference type="InterPro" id="IPR050109">
    <property type="entry name" value="HTH-type_TetR-like_transc_reg"/>
</dbReference>